<feature type="binding site" evidence="11">
    <location>
        <position position="25"/>
    </location>
    <ligand>
        <name>substrate</name>
    </ligand>
</feature>
<evidence type="ECO:0000256" key="2">
    <source>
        <dbReference type="ARBA" id="ARBA00022553"/>
    </source>
</evidence>
<dbReference type="InterPro" id="IPR023214">
    <property type="entry name" value="HAD_sf"/>
</dbReference>
<dbReference type="EC" id="5.4.2.6" evidence="8"/>
<reference evidence="14" key="2">
    <citation type="journal article" date="2021" name="PeerJ">
        <title>Extensive microbial diversity within the chicken gut microbiome revealed by metagenomics and culture.</title>
        <authorList>
            <person name="Gilroy R."/>
            <person name="Ravi A."/>
            <person name="Getino M."/>
            <person name="Pursley I."/>
            <person name="Horton D.L."/>
            <person name="Alikhan N.F."/>
            <person name="Baker D."/>
            <person name="Gharbi K."/>
            <person name="Hall N."/>
            <person name="Watson M."/>
            <person name="Adriaenssens E.M."/>
            <person name="Foster-Nyarko E."/>
            <person name="Jarju S."/>
            <person name="Secka A."/>
            <person name="Antonio M."/>
            <person name="Oren A."/>
            <person name="Chaudhuri R.R."/>
            <person name="La Ragione R."/>
            <person name="Hildebrand F."/>
            <person name="Pallen M.J."/>
        </authorList>
    </citation>
    <scope>NUCLEOTIDE SEQUENCE</scope>
    <source>
        <strain evidence="14">13361</strain>
    </source>
</reference>
<dbReference type="SFLD" id="SFLDG01129">
    <property type="entry name" value="C1.5:_HAD__Beta-PGM__Phosphata"/>
    <property type="match status" value="1"/>
</dbReference>
<feature type="site" description="Important for catalytic activity and assists the phosphoryl transfer reaction to Asp8 by balancing charge and orienting the reacting groups" evidence="13">
    <location>
        <position position="145"/>
    </location>
</feature>
<dbReference type="NCBIfam" id="TIGR01990">
    <property type="entry name" value="bPGM"/>
    <property type="match status" value="1"/>
</dbReference>
<evidence type="ECO:0000256" key="6">
    <source>
        <dbReference type="ARBA" id="ARBA00023277"/>
    </source>
</evidence>
<dbReference type="SUPFAM" id="SSF56784">
    <property type="entry name" value="HAD-like"/>
    <property type="match status" value="1"/>
</dbReference>
<evidence type="ECO:0000256" key="10">
    <source>
        <dbReference type="PIRSR" id="PIRSR610972-1"/>
    </source>
</evidence>
<keyword evidence="3 12" id="KW-0479">Metal-binding</keyword>
<sequence length="213" mass="23074">MKYKAVIFDLDGVLCHTDHLHYRAWKQLADRLGIPFDQELNNQLRGVSRMESLDIVLRAGGVEADLPQREQWAAEKNTVYAKSLDTLTPQDLEPSVLSTLQTLRSRGLLLGVGSSSKNAPRILERLGLGDFFDTVVSGLDIRNSKPDPEVFLLAAKNLGTPPKDCLVVEDAVAGVEAAHRGGMDAAAMGDAARSGAGEYTLNEFSELLNITAA</sequence>
<dbReference type="Gene3D" id="1.10.150.240">
    <property type="entry name" value="Putative phosphatase, domain 2"/>
    <property type="match status" value="1"/>
</dbReference>
<feature type="site" description="Important for catalytic activity and assists the phosphoryl transfer reaction to Asp8 by balancing charge and orienting the reacting groups" evidence="13">
    <location>
        <position position="114"/>
    </location>
</feature>
<dbReference type="GO" id="GO:0008801">
    <property type="term" value="F:beta-phosphoglucomutase activity"/>
    <property type="evidence" value="ECO:0007669"/>
    <property type="project" value="UniProtKB-EC"/>
</dbReference>
<evidence type="ECO:0000256" key="11">
    <source>
        <dbReference type="PIRSR" id="PIRSR610972-2"/>
    </source>
</evidence>
<dbReference type="NCBIfam" id="TIGR02009">
    <property type="entry name" value="PGMB-YQAB-SF"/>
    <property type="match status" value="1"/>
</dbReference>
<keyword evidence="5 14" id="KW-0413">Isomerase</keyword>
<dbReference type="Gene3D" id="3.40.50.1000">
    <property type="entry name" value="HAD superfamily/HAD-like"/>
    <property type="match status" value="1"/>
</dbReference>
<dbReference type="Proteomes" id="UP000886796">
    <property type="component" value="Unassembled WGS sequence"/>
</dbReference>
<dbReference type="CDD" id="cd02598">
    <property type="entry name" value="HAD_BPGM"/>
    <property type="match status" value="1"/>
</dbReference>
<dbReference type="InterPro" id="IPR051600">
    <property type="entry name" value="Beta-PGM-like"/>
</dbReference>
<reference evidence="14" key="1">
    <citation type="submission" date="2020-10" db="EMBL/GenBank/DDBJ databases">
        <authorList>
            <person name="Gilroy R."/>
        </authorList>
    </citation>
    <scope>NUCLEOTIDE SEQUENCE</scope>
    <source>
        <strain evidence="14">13361</strain>
    </source>
</reference>
<comment type="cofactor">
    <cofactor evidence="12">
        <name>Mg(2+)</name>
        <dbReference type="ChEBI" id="CHEBI:18420"/>
    </cofactor>
    <text evidence="12">Binds 2 magnesium ions per subunit.</text>
</comment>
<feature type="binding site" evidence="11">
    <location>
        <position position="76"/>
    </location>
    <ligand>
        <name>substrate</name>
    </ligand>
</feature>
<keyword evidence="2" id="KW-0597">Phosphoprotein</keyword>
<dbReference type="EMBL" id="DVFK01000080">
    <property type="protein sequence ID" value="HIQ67985.1"/>
    <property type="molecule type" value="Genomic_DNA"/>
</dbReference>
<feature type="active site" description="Nucleophile" evidence="10">
    <location>
        <position position="9"/>
    </location>
</feature>
<comment type="catalytic activity">
    <reaction evidence="7">
        <text>beta-D-glucose 1-phosphate = beta-D-glucose 6-phosphate</text>
        <dbReference type="Rhea" id="RHEA:20113"/>
        <dbReference type="ChEBI" id="CHEBI:57684"/>
        <dbReference type="ChEBI" id="CHEBI:58247"/>
        <dbReference type="EC" id="5.4.2.6"/>
    </reaction>
</comment>
<dbReference type="PANTHER" id="PTHR46193">
    <property type="entry name" value="6-PHOSPHOGLUCONATE PHOSPHATASE"/>
    <property type="match status" value="1"/>
</dbReference>
<dbReference type="InterPro" id="IPR023198">
    <property type="entry name" value="PGP-like_dom2"/>
</dbReference>
<keyword evidence="4 12" id="KW-0460">Magnesium</keyword>
<evidence type="ECO:0000256" key="8">
    <source>
        <dbReference type="ARBA" id="ARBA00044968"/>
    </source>
</evidence>
<evidence type="ECO:0000256" key="1">
    <source>
        <dbReference type="ARBA" id="ARBA00006171"/>
    </source>
</evidence>
<dbReference type="GO" id="GO:0005975">
    <property type="term" value="P:carbohydrate metabolic process"/>
    <property type="evidence" value="ECO:0007669"/>
    <property type="project" value="InterPro"/>
</dbReference>
<comment type="similarity">
    <text evidence="1">Belongs to the HAD-like hydrolase superfamily. CbbY/CbbZ/Gph/YieH family.</text>
</comment>
<feature type="binding site" evidence="12">
    <location>
        <position position="11"/>
    </location>
    <ligand>
        <name>Mg(2+)</name>
        <dbReference type="ChEBI" id="CHEBI:18420"/>
    </ligand>
</feature>
<feature type="binding site" evidence="11">
    <location>
        <position position="52"/>
    </location>
    <ligand>
        <name>substrate</name>
    </ligand>
</feature>
<feature type="binding site" evidence="11">
    <location>
        <begin position="44"/>
        <end position="49"/>
    </location>
    <ligand>
        <name>substrate</name>
    </ligand>
</feature>
<accession>A0A9D1CM36</accession>
<dbReference type="InterPro" id="IPR036412">
    <property type="entry name" value="HAD-like_sf"/>
</dbReference>
<evidence type="ECO:0000256" key="9">
    <source>
        <dbReference type="ARBA" id="ARBA00044991"/>
    </source>
</evidence>
<feature type="binding site" evidence="11">
    <location>
        <begin position="114"/>
        <end position="118"/>
    </location>
    <ligand>
        <name>substrate</name>
    </ligand>
</feature>
<feature type="binding site" evidence="11">
    <location>
        <begin position="9"/>
        <end position="11"/>
    </location>
    <ligand>
        <name>substrate</name>
    </ligand>
</feature>
<evidence type="ECO:0000256" key="12">
    <source>
        <dbReference type="PIRSR" id="PIRSR610972-3"/>
    </source>
</evidence>
<dbReference type="GO" id="GO:0000287">
    <property type="term" value="F:magnesium ion binding"/>
    <property type="evidence" value="ECO:0007669"/>
    <property type="project" value="InterPro"/>
</dbReference>
<evidence type="ECO:0000256" key="13">
    <source>
        <dbReference type="PIRSR" id="PIRSR610972-4"/>
    </source>
</evidence>
<evidence type="ECO:0000313" key="14">
    <source>
        <dbReference type="EMBL" id="HIQ67985.1"/>
    </source>
</evidence>
<dbReference type="SFLD" id="SFLDS00003">
    <property type="entry name" value="Haloacid_Dehalogenase"/>
    <property type="match status" value="1"/>
</dbReference>
<dbReference type="SFLD" id="SFLDG01135">
    <property type="entry name" value="C1.5.6:_HAD__Beta-PGM__Phospha"/>
    <property type="match status" value="1"/>
</dbReference>
<dbReference type="InterPro" id="IPR010976">
    <property type="entry name" value="B-phosphoglucomutase_hydrolase"/>
</dbReference>
<dbReference type="AlphaFoldDB" id="A0A9D1CM36"/>
<feature type="binding site" evidence="12">
    <location>
        <position position="9"/>
    </location>
    <ligand>
        <name>Mg(2+)</name>
        <dbReference type="ChEBI" id="CHEBI:18420"/>
    </ligand>
</feature>
<dbReference type="PANTHER" id="PTHR46193:SF18">
    <property type="entry name" value="HEXITOL PHOSPHATASE B"/>
    <property type="match status" value="1"/>
</dbReference>
<evidence type="ECO:0000313" key="15">
    <source>
        <dbReference type="Proteomes" id="UP000886796"/>
    </source>
</evidence>
<gene>
    <name evidence="14" type="primary">pgmB</name>
    <name evidence="14" type="ORF">IAB74_05720</name>
</gene>
<feature type="binding site" evidence="12">
    <location>
        <position position="169"/>
    </location>
    <ligand>
        <name>Mg(2+)</name>
        <dbReference type="ChEBI" id="CHEBI:18420"/>
    </ligand>
</feature>
<dbReference type="NCBIfam" id="TIGR01509">
    <property type="entry name" value="HAD-SF-IA-v3"/>
    <property type="match status" value="1"/>
</dbReference>
<dbReference type="InterPro" id="IPR010972">
    <property type="entry name" value="Beta-PGM"/>
</dbReference>
<evidence type="ECO:0000256" key="7">
    <source>
        <dbReference type="ARBA" id="ARBA00044926"/>
    </source>
</evidence>
<evidence type="ECO:0000256" key="5">
    <source>
        <dbReference type="ARBA" id="ARBA00023235"/>
    </source>
</evidence>
<organism evidence="14 15">
    <name type="scientific">Candidatus Faecousia excrementigallinarum</name>
    <dbReference type="NCBI Taxonomy" id="2840806"/>
    <lineage>
        <taxon>Bacteria</taxon>
        <taxon>Bacillati</taxon>
        <taxon>Bacillota</taxon>
        <taxon>Clostridia</taxon>
        <taxon>Eubacteriales</taxon>
        <taxon>Oscillospiraceae</taxon>
        <taxon>Faecousia</taxon>
    </lineage>
</organism>
<proteinExistence type="inferred from homology"/>
<protein>
    <recommendedName>
        <fullName evidence="9">Beta-phosphoglucomutase</fullName>
        <ecNumber evidence="8">5.4.2.6</ecNumber>
    </recommendedName>
</protein>
<keyword evidence="6" id="KW-0119">Carbohydrate metabolism</keyword>
<feature type="binding site" evidence="12">
    <location>
        <position position="170"/>
    </location>
    <ligand>
        <name>Mg(2+)</name>
        <dbReference type="ChEBI" id="CHEBI:18420"/>
    </ligand>
</feature>
<comment type="caution">
    <text evidence="14">The sequence shown here is derived from an EMBL/GenBank/DDBJ whole genome shotgun (WGS) entry which is preliminary data.</text>
</comment>
<feature type="binding site" evidence="11">
    <location>
        <position position="145"/>
    </location>
    <ligand>
        <name>substrate</name>
    </ligand>
</feature>
<name>A0A9D1CM36_9FIRM</name>
<dbReference type="Pfam" id="PF00702">
    <property type="entry name" value="Hydrolase"/>
    <property type="match status" value="1"/>
</dbReference>
<feature type="active site" description="Proton donor/acceptor" evidence="10">
    <location>
        <position position="11"/>
    </location>
</feature>
<evidence type="ECO:0000256" key="4">
    <source>
        <dbReference type="ARBA" id="ARBA00022842"/>
    </source>
</evidence>
<evidence type="ECO:0000256" key="3">
    <source>
        <dbReference type="ARBA" id="ARBA00022723"/>
    </source>
</evidence>
<dbReference type="InterPro" id="IPR006439">
    <property type="entry name" value="HAD-SF_hydro_IA"/>
</dbReference>